<sequence>MLRNLTFCEILGLSKKLPQICTDCFSLFHFLEKQGSCHTCQKKVKPMIVYCEDCLKWKKQYPEYDFCHQAYFAYDSSFKEWLKRYKFLGDIRLAGTFANQWQQLHQTFTGYLFCPIPLSKERLNERGFNQVSEMLRVAKVPYQCLLTRTKHLMPQARKSKQERLDSSQPFELNVASSVLEKKQILLIDDVYTTGRTLFHAAACLLPYQPEKIRTFSLARSMDEKQM</sequence>
<dbReference type="InterPro" id="IPR051910">
    <property type="entry name" value="ComF/GntX_DNA_util-trans"/>
</dbReference>
<evidence type="ECO:0000256" key="1">
    <source>
        <dbReference type="ARBA" id="ARBA00008007"/>
    </source>
</evidence>
<dbReference type="PANTHER" id="PTHR47505">
    <property type="entry name" value="DNA UTILIZATION PROTEIN YHGH"/>
    <property type="match status" value="1"/>
</dbReference>
<evidence type="ECO:0000259" key="2">
    <source>
        <dbReference type="Pfam" id="PF00156"/>
    </source>
</evidence>
<dbReference type="Gene3D" id="3.40.50.2020">
    <property type="match status" value="1"/>
</dbReference>
<organism evidence="3 4">
    <name type="scientific">Enterococcus ratti</name>
    <dbReference type="NCBI Taxonomy" id="150033"/>
    <lineage>
        <taxon>Bacteria</taxon>
        <taxon>Bacillati</taxon>
        <taxon>Bacillota</taxon>
        <taxon>Bacilli</taxon>
        <taxon>Lactobacillales</taxon>
        <taxon>Enterococcaceae</taxon>
        <taxon>Enterococcus</taxon>
    </lineage>
</organism>
<accession>A0A1L8WCE2</accession>
<proteinExistence type="inferred from homology"/>
<protein>
    <submittedName>
        <fullName evidence="3">ComF family protein</fullName>
    </submittedName>
</protein>
<dbReference type="InterPro" id="IPR000836">
    <property type="entry name" value="PRTase_dom"/>
</dbReference>
<comment type="similarity">
    <text evidence="1">Belongs to the ComF/GntX family.</text>
</comment>
<dbReference type="InterPro" id="IPR029057">
    <property type="entry name" value="PRTase-like"/>
</dbReference>
<name>A0A1L8WCE2_9ENTE</name>
<dbReference type="AlphaFoldDB" id="A0A1L8WCE2"/>
<dbReference type="Proteomes" id="UP000182152">
    <property type="component" value="Unassembled WGS sequence"/>
</dbReference>
<dbReference type="Pfam" id="PF00156">
    <property type="entry name" value="Pribosyltran"/>
    <property type="match status" value="1"/>
</dbReference>
<evidence type="ECO:0000313" key="4">
    <source>
        <dbReference type="Proteomes" id="UP000182152"/>
    </source>
</evidence>
<dbReference type="EMBL" id="JXLB01000023">
    <property type="protein sequence ID" value="OJG78687.1"/>
    <property type="molecule type" value="Genomic_DNA"/>
</dbReference>
<dbReference type="CDD" id="cd06223">
    <property type="entry name" value="PRTases_typeI"/>
    <property type="match status" value="1"/>
</dbReference>
<gene>
    <name evidence="3" type="ORF">RV14_GL001149</name>
</gene>
<dbReference type="PANTHER" id="PTHR47505:SF1">
    <property type="entry name" value="DNA UTILIZATION PROTEIN YHGH"/>
    <property type="match status" value="1"/>
</dbReference>
<keyword evidence="4" id="KW-1185">Reference proteome</keyword>
<evidence type="ECO:0000313" key="3">
    <source>
        <dbReference type="EMBL" id="OJG78687.1"/>
    </source>
</evidence>
<comment type="caution">
    <text evidence="3">The sequence shown here is derived from an EMBL/GenBank/DDBJ whole genome shotgun (WGS) entry which is preliminary data.</text>
</comment>
<feature type="domain" description="Phosphoribosyltransferase" evidence="2">
    <location>
        <begin position="127"/>
        <end position="222"/>
    </location>
</feature>
<reference evidence="3 4" key="1">
    <citation type="submission" date="2014-12" db="EMBL/GenBank/DDBJ databases">
        <title>Draft genome sequences of 29 type strains of Enterococci.</title>
        <authorList>
            <person name="Zhong Z."/>
            <person name="Sun Z."/>
            <person name="Liu W."/>
            <person name="Zhang W."/>
            <person name="Zhang H."/>
        </authorList>
    </citation>
    <scope>NUCLEOTIDE SEQUENCE [LARGE SCALE GENOMIC DNA]</scope>
    <source>
        <strain evidence="3 4">DSM 15687</strain>
    </source>
</reference>
<dbReference type="SUPFAM" id="SSF53271">
    <property type="entry name" value="PRTase-like"/>
    <property type="match status" value="1"/>
</dbReference>
<dbReference type="STRING" id="150033.RV14_GL001149"/>